<dbReference type="Proteomes" id="UP000472261">
    <property type="component" value="Unplaced"/>
</dbReference>
<reference evidence="16" key="2">
    <citation type="submission" date="2025-09" db="UniProtKB">
        <authorList>
            <consortium name="Ensembl"/>
        </authorList>
    </citation>
    <scope>IDENTIFICATION</scope>
</reference>
<dbReference type="Gene3D" id="3.40.30.10">
    <property type="entry name" value="Glutaredoxin"/>
    <property type="match status" value="4"/>
</dbReference>
<dbReference type="InterPro" id="IPR013766">
    <property type="entry name" value="Thioredoxin_domain"/>
</dbReference>
<keyword evidence="8 12" id="KW-1015">Disulfide bond</keyword>
<protein>
    <recommendedName>
        <fullName evidence="4">protein disulfide-isomerase</fullName>
        <ecNumber evidence="4">5.3.4.1</ecNumber>
    </recommendedName>
</protein>
<dbReference type="PROSITE" id="PS00194">
    <property type="entry name" value="THIOREDOXIN_1"/>
    <property type="match status" value="2"/>
</dbReference>
<dbReference type="CDD" id="cd02995">
    <property type="entry name" value="PDI_a_PDI_a'_C"/>
    <property type="match status" value="1"/>
</dbReference>
<dbReference type="AlphaFoldDB" id="A0A669PM03"/>
<keyword evidence="5 14" id="KW-0732">Signal</keyword>
<evidence type="ECO:0000256" key="6">
    <source>
        <dbReference type="ARBA" id="ARBA00022737"/>
    </source>
</evidence>
<evidence type="ECO:0000256" key="9">
    <source>
        <dbReference type="ARBA" id="ARBA00023186"/>
    </source>
</evidence>
<evidence type="ECO:0000256" key="12">
    <source>
        <dbReference type="PIRSR" id="PIRSR605792-51"/>
    </source>
</evidence>
<dbReference type="EC" id="5.3.4.1" evidence="4"/>
<keyword evidence="10" id="KW-0413">Isomerase</keyword>
<evidence type="ECO:0000256" key="3">
    <source>
        <dbReference type="ARBA" id="ARBA00006347"/>
    </source>
</evidence>
<dbReference type="GO" id="GO:0003756">
    <property type="term" value="F:protein disulfide isomerase activity"/>
    <property type="evidence" value="ECO:0007669"/>
    <property type="project" value="UniProtKB-EC"/>
</dbReference>
<organism evidence="16 17">
    <name type="scientific">Phasianus colchicus</name>
    <name type="common">Common pheasant</name>
    <dbReference type="NCBI Taxonomy" id="9054"/>
    <lineage>
        <taxon>Eukaryota</taxon>
        <taxon>Metazoa</taxon>
        <taxon>Chordata</taxon>
        <taxon>Craniata</taxon>
        <taxon>Vertebrata</taxon>
        <taxon>Euteleostomi</taxon>
        <taxon>Archelosauria</taxon>
        <taxon>Archosauria</taxon>
        <taxon>Dinosauria</taxon>
        <taxon>Saurischia</taxon>
        <taxon>Theropoda</taxon>
        <taxon>Coelurosauria</taxon>
        <taxon>Aves</taxon>
        <taxon>Neognathae</taxon>
        <taxon>Galloanserae</taxon>
        <taxon>Galliformes</taxon>
        <taxon>Phasianidae</taxon>
        <taxon>Phasianinae</taxon>
        <taxon>Phasianus</taxon>
    </lineage>
</organism>
<keyword evidence="7" id="KW-0256">Endoplasmic reticulum</keyword>
<evidence type="ECO:0000256" key="11">
    <source>
        <dbReference type="ARBA" id="ARBA00023284"/>
    </source>
</evidence>
<dbReference type="PANTHER" id="PTHR18929">
    <property type="entry name" value="PROTEIN DISULFIDE ISOMERASE"/>
    <property type="match status" value="1"/>
</dbReference>
<dbReference type="Pfam" id="PF00085">
    <property type="entry name" value="Thioredoxin"/>
    <property type="match status" value="2"/>
</dbReference>
<feature type="region of interest" description="Disordered" evidence="13">
    <location>
        <begin position="538"/>
        <end position="569"/>
    </location>
</feature>
<reference evidence="16" key="1">
    <citation type="submission" date="2025-08" db="UniProtKB">
        <authorList>
            <consortium name="Ensembl"/>
        </authorList>
    </citation>
    <scope>IDENTIFICATION</scope>
</reference>
<evidence type="ECO:0000256" key="14">
    <source>
        <dbReference type="SAM" id="SignalP"/>
    </source>
</evidence>
<keyword evidence="9" id="KW-0143">Chaperone</keyword>
<evidence type="ECO:0000256" key="8">
    <source>
        <dbReference type="ARBA" id="ARBA00023157"/>
    </source>
</evidence>
<dbReference type="FunFam" id="3.40.30.10:FF:000042">
    <property type="entry name" value="protein disulfide-isomerase A2"/>
    <property type="match status" value="1"/>
</dbReference>
<dbReference type="GO" id="GO:0034976">
    <property type="term" value="P:response to endoplasmic reticulum stress"/>
    <property type="evidence" value="ECO:0007669"/>
    <property type="project" value="TreeGrafter"/>
</dbReference>
<dbReference type="CDD" id="cd02981">
    <property type="entry name" value="PDI_b_family"/>
    <property type="match status" value="1"/>
</dbReference>
<dbReference type="GO" id="GO:0005788">
    <property type="term" value="C:endoplasmic reticulum lumen"/>
    <property type="evidence" value="ECO:0007669"/>
    <property type="project" value="UniProtKB-SubCell"/>
</dbReference>
<accession>A0A669PM03</accession>
<dbReference type="Pfam" id="PF13848">
    <property type="entry name" value="Thioredoxin_6"/>
    <property type="match status" value="1"/>
</dbReference>
<keyword evidence="6" id="KW-0677">Repeat</keyword>
<evidence type="ECO:0000313" key="16">
    <source>
        <dbReference type="Ensembl" id="ENSPCLP00000008450.1"/>
    </source>
</evidence>
<feature type="disulfide bond" description="Redox-active" evidence="12">
    <location>
        <begin position="84"/>
        <end position="87"/>
    </location>
</feature>
<dbReference type="CDD" id="cd02961">
    <property type="entry name" value="PDI_a_family"/>
    <property type="match status" value="1"/>
</dbReference>
<dbReference type="InterPro" id="IPR005792">
    <property type="entry name" value="Prot_disulphide_isomerase"/>
</dbReference>
<evidence type="ECO:0000256" key="1">
    <source>
        <dbReference type="ARBA" id="ARBA00001182"/>
    </source>
</evidence>
<dbReference type="PANTHER" id="PTHR18929:SF93">
    <property type="entry name" value="PROTEIN DISULFIDE-ISOMERASE A2"/>
    <property type="match status" value="1"/>
</dbReference>
<dbReference type="FunFam" id="3.40.30.10:FF:000023">
    <property type="entry name" value="Protein disulfide-isomerase"/>
    <property type="match status" value="1"/>
</dbReference>
<feature type="domain" description="Thioredoxin" evidence="15">
    <location>
        <begin position="379"/>
        <end position="524"/>
    </location>
</feature>
<evidence type="ECO:0000256" key="2">
    <source>
        <dbReference type="ARBA" id="ARBA00004319"/>
    </source>
</evidence>
<evidence type="ECO:0000256" key="10">
    <source>
        <dbReference type="ARBA" id="ARBA00023235"/>
    </source>
</evidence>
<comment type="catalytic activity">
    <reaction evidence="1">
        <text>Catalyzes the rearrangement of -S-S- bonds in proteins.</text>
        <dbReference type="EC" id="5.3.4.1"/>
    </reaction>
</comment>
<evidence type="ECO:0000259" key="15">
    <source>
        <dbReference type="PROSITE" id="PS51352"/>
    </source>
</evidence>
<name>A0A669PM03_PHACC</name>
<comment type="subcellular location">
    <subcellularLocation>
        <location evidence="2">Endoplasmic reticulum lumen</location>
    </subcellularLocation>
</comment>
<dbReference type="FunFam" id="3.40.30.10:FF:000027">
    <property type="entry name" value="protein disulfide-isomerase A2"/>
    <property type="match status" value="1"/>
</dbReference>
<dbReference type="PRINTS" id="PR00421">
    <property type="entry name" value="THIOREDOXIN"/>
</dbReference>
<feature type="disulfide bond" description="Redox-active" evidence="12">
    <location>
        <begin position="430"/>
        <end position="433"/>
    </location>
</feature>
<feature type="chain" id="PRO_5025672953" description="protein disulfide-isomerase" evidence="14">
    <location>
        <begin position="23"/>
        <end position="646"/>
    </location>
</feature>
<evidence type="ECO:0000256" key="5">
    <source>
        <dbReference type="ARBA" id="ARBA00022729"/>
    </source>
</evidence>
<dbReference type="GO" id="GO:0006457">
    <property type="term" value="P:protein folding"/>
    <property type="evidence" value="ECO:0007669"/>
    <property type="project" value="TreeGrafter"/>
</dbReference>
<keyword evidence="17" id="KW-1185">Reference proteome</keyword>
<feature type="domain" description="Thioredoxin" evidence="15">
    <location>
        <begin position="12"/>
        <end position="165"/>
    </location>
</feature>
<evidence type="ECO:0000256" key="13">
    <source>
        <dbReference type="SAM" id="MobiDB-lite"/>
    </source>
</evidence>
<sequence length="646" mass="71330">MRGGAVLCVLLLSLAWLSPAWGAEGGEEDGEVLVAEEEDEDEEDEVLSDELMEEDGVLVLHEHNFARALREHRLLLVEFYAPWCGHCRRFAPEFARAAALLRNGSEAVRLGKVDAVAQTALSAEFHIEAFPTLKLFRDGNRTHPVAYSGRMDAEGMVLWVQRRAGPSATLLHDADTVAAFIGSQDITVVGFFKDLRGEAAQAFYEVAAEVVDVVFGVAEEDELFEAYGLSADTVCLFKKFDEGRTDFPVDPEQGLEVAELTRLLRVHSLQLVMDFSNETSGQIFGAKIPNHMLLFLNTSVAEQQALRDEFRAAASTFRGEVLFVVVDVDGYGATVLPFFGLTPSDAPTLRFIKMENNRKYRMEADAFSTTAVRDFVQAVLDGKVKPQLLSAEPPEDWNTRPVKVLVGKTFEQVAFDETKNVFVKFYAPWCTHCQEMAAAWEELGERYKDHEDIVIAEMDATANELENITISGYPTLHYFPAGPGRKVGRDRCGASVALPAPGKDRAQMSPPCVLLLSHVSRWLNIGVPEMWRPSPSSWKMEGSCRRSHPRCPRPRRTAQSHRAHLAQPKPGRSCEPCPAAVGIINDPGNDGGSVCVCGVQFNPAGGARSTEWCLLGLLGTQCSWWVSRRGLSPLGCAGQSLRHPWH</sequence>
<evidence type="ECO:0000256" key="4">
    <source>
        <dbReference type="ARBA" id="ARBA00012723"/>
    </source>
</evidence>
<keyword evidence="11 12" id="KW-0676">Redox-active center</keyword>
<proteinExistence type="inferred from homology"/>
<dbReference type="NCBIfam" id="TIGR01130">
    <property type="entry name" value="ER_PDI_fam"/>
    <property type="match status" value="1"/>
</dbReference>
<dbReference type="InterPro" id="IPR017937">
    <property type="entry name" value="Thioredoxin_CS"/>
</dbReference>
<dbReference type="PROSITE" id="PS51352">
    <property type="entry name" value="THIOREDOXIN_2"/>
    <property type="match status" value="2"/>
</dbReference>
<dbReference type="InterPro" id="IPR036249">
    <property type="entry name" value="Thioredoxin-like_sf"/>
</dbReference>
<feature type="signal peptide" evidence="14">
    <location>
        <begin position="1"/>
        <end position="22"/>
    </location>
</feature>
<dbReference type="OMA" id="HANSHHD"/>
<comment type="similarity">
    <text evidence="3">Belongs to the protein disulfide isomerase family.</text>
</comment>
<dbReference type="CDD" id="cd02982">
    <property type="entry name" value="PDI_b'_family"/>
    <property type="match status" value="1"/>
</dbReference>
<evidence type="ECO:0000313" key="17">
    <source>
        <dbReference type="Proteomes" id="UP000472261"/>
    </source>
</evidence>
<dbReference type="Ensembl" id="ENSPCLT00000011518.1">
    <property type="protein sequence ID" value="ENSPCLP00000008450.1"/>
    <property type="gene ID" value="ENSPCLG00000007025.1"/>
</dbReference>
<dbReference type="SUPFAM" id="SSF52833">
    <property type="entry name" value="Thioredoxin-like"/>
    <property type="match status" value="4"/>
</dbReference>
<evidence type="ECO:0000256" key="7">
    <source>
        <dbReference type="ARBA" id="ARBA00022824"/>
    </source>
</evidence>
<feature type="compositionally biased region" description="Basic residues" evidence="13">
    <location>
        <begin position="545"/>
        <end position="564"/>
    </location>
</feature>